<keyword evidence="5" id="KW-0472">Membrane</keyword>
<organism evidence="8 9">
    <name type="scientific">Papaver somniferum</name>
    <name type="common">Opium poppy</name>
    <dbReference type="NCBI Taxonomy" id="3469"/>
    <lineage>
        <taxon>Eukaryota</taxon>
        <taxon>Viridiplantae</taxon>
        <taxon>Streptophyta</taxon>
        <taxon>Embryophyta</taxon>
        <taxon>Tracheophyta</taxon>
        <taxon>Spermatophyta</taxon>
        <taxon>Magnoliopsida</taxon>
        <taxon>Ranunculales</taxon>
        <taxon>Papaveraceae</taxon>
        <taxon>Papaveroideae</taxon>
        <taxon>Papaver</taxon>
    </lineage>
</organism>
<dbReference type="GO" id="GO:0005886">
    <property type="term" value="C:plasma membrane"/>
    <property type="evidence" value="ECO:0007669"/>
    <property type="project" value="UniProtKB-SubCell"/>
</dbReference>
<dbReference type="PANTHER" id="PTHR33541:SF28">
    <property type="entry name" value="PROTEIN BIG GRAIN 1-LIKE A"/>
    <property type="match status" value="1"/>
</dbReference>
<evidence type="ECO:0000313" key="9">
    <source>
        <dbReference type="Proteomes" id="UP000316621"/>
    </source>
</evidence>
<evidence type="ECO:0000256" key="2">
    <source>
        <dbReference type="ARBA" id="ARBA00010067"/>
    </source>
</evidence>
<keyword evidence="6" id="KW-0927">Auxin signaling pathway</keyword>
<dbReference type="GO" id="GO:0009734">
    <property type="term" value="P:auxin-activated signaling pathway"/>
    <property type="evidence" value="ECO:0007669"/>
    <property type="project" value="UniProtKB-KW"/>
</dbReference>
<evidence type="ECO:0008006" key="10">
    <source>
        <dbReference type="Google" id="ProtNLM"/>
    </source>
</evidence>
<dbReference type="AlphaFoldDB" id="A0A4Y7IWV5"/>
<evidence type="ECO:0000256" key="3">
    <source>
        <dbReference type="ARBA" id="ARBA00022448"/>
    </source>
</evidence>
<gene>
    <name evidence="8" type="ORF">C5167_021061</name>
</gene>
<feature type="region of interest" description="Disordered" evidence="7">
    <location>
        <begin position="130"/>
        <end position="186"/>
    </location>
</feature>
<evidence type="ECO:0000256" key="6">
    <source>
        <dbReference type="ARBA" id="ARBA00023294"/>
    </source>
</evidence>
<evidence type="ECO:0000256" key="5">
    <source>
        <dbReference type="ARBA" id="ARBA00023136"/>
    </source>
</evidence>
<dbReference type="InterPro" id="IPR039621">
    <property type="entry name" value="BG1-like"/>
</dbReference>
<feature type="compositionally biased region" description="Acidic residues" evidence="7">
    <location>
        <begin position="370"/>
        <end position="383"/>
    </location>
</feature>
<proteinExistence type="inferred from homology"/>
<feature type="compositionally biased region" description="Basic and acidic residues" evidence="7">
    <location>
        <begin position="1"/>
        <end position="21"/>
    </location>
</feature>
<feature type="region of interest" description="Disordered" evidence="7">
    <location>
        <begin position="370"/>
        <end position="389"/>
    </location>
</feature>
<comment type="subcellular location">
    <subcellularLocation>
        <location evidence="1">Cell membrane</location>
    </subcellularLocation>
</comment>
<dbReference type="PANTHER" id="PTHR33541">
    <property type="entry name" value="PROTEIN BIG GRAIN 1-LIKE A-RELATED"/>
    <property type="match status" value="1"/>
</dbReference>
<evidence type="ECO:0000256" key="7">
    <source>
        <dbReference type="SAM" id="MobiDB-lite"/>
    </source>
</evidence>
<dbReference type="OrthoDB" id="680041at2759"/>
<name>A0A4Y7IWV5_PAPSO</name>
<evidence type="ECO:0000313" key="8">
    <source>
        <dbReference type="EMBL" id="RZC52636.1"/>
    </source>
</evidence>
<dbReference type="Proteomes" id="UP000316621">
    <property type="component" value="Chromosome 2"/>
</dbReference>
<comment type="similarity">
    <text evidence="2">Belongs to the BIG GRAIN 1 (BG1) plant protein family.</text>
</comment>
<keyword evidence="3" id="KW-0813">Transport</keyword>
<evidence type="ECO:0000256" key="4">
    <source>
        <dbReference type="ARBA" id="ARBA00022475"/>
    </source>
</evidence>
<reference evidence="8 9" key="1">
    <citation type="journal article" date="2018" name="Science">
        <title>The opium poppy genome and morphinan production.</title>
        <authorList>
            <person name="Guo L."/>
            <person name="Winzer T."/>
            <person name="Yang X."/>
            <person name="Li Y."/>
            <person name="Ning Z."/>
            <person name="He Z."/>
            <person name="Teodor R."/>
            <person name="Lu Y."/>
            <person name="Bowser T.A."/>
            <person name="Graham I.A."/>
            <person name="Ye K."/>
        </authorList>
    </citation>
    <scope>NUCLEOTIDE SEQUENCE [LARGE SCALE GENOMIC DNA]</scope>
    <source>
        <strain evidence="9">cv. HN1</strain>
        <tissue evidence="8">Leaves</tissue>
    </source>
</reference>
<accession>A0A4Y7IWV5</accession>
<keyword evidence="9" id="KW-1185">Reference proteome</keyword>
<protein>
    <recommendedName>
        <fullName evidence="10">Protein BIG GRAIN 1-like A</fullName>
    </recommendedName>
</protein>
<feature type="compositionally biased region" description="Low complexity" evidence="7">
    <location>
        <begin position="130"/>
        <end position="162"/>
    </location>
</feature>
<sequence>MDQLKWEKSLRETSYRHERSKNPSFSSSLLDEIYRSIDEGDDNGGGGGGGGFIKQGVEEVIYREKTMKKKQSSGNNREELIENWMEKRIMSTTEKVVLRRNSLSADLQKNYSSSNASRVFNSSSSDSCYGSSGFSSSETDQSSIYSSSRSSSMKPPSIKPIRTSFSSEETKKIASVPPQPKPTKKSRALKIYGDLKKVKQPISPGSKIASFLNSLFTKENSKKPKFSSSLNGDEYQNHNRHEDSRIYKSGYGSNSTCSSVSSYSRSCLSKNNSNSSNRIKRSVRFYPVSVIVDEDCRPCGHKCLYETDEPGLMAKFRKPNSDNKSSSLMNMDEDLKFQIMEKNRRIEEKARDLLKGYQKKKNDYEMKDYLDEEDDDDDDDDAASDASSDLFELSSINGGSIDQRYREELPVYETTHFLTNRAIANGLIR</sequence>
<evidence type="ECO:0000256" key="1">
    <source>
        <dbReference type="ARBA" id="ARBA00004236"/>
    </source>
</evidence>
<keyword evidence="4" id="KW-1003">Cell membrane</keyword>
<dbReference type="OMA" id="KTAEPVF"/>
<feature type="region of interest" description="Disordered" evidence="7">
    <location>
        <begin position="1"/>
        <end position="24"/>
    </location>
</feature>
<dbReference type="EMBL" id="CM010716">
    <property type="protein sequence ID" value="RZC52636.1"/>
    <property type="molecule type" value="Genomic_DNA"/>
</dbReference>
<dbReference type="Gramene" id="RZC52636">
    <property type="protein sequence ID" value="RZC52636"/>
    <property type="gene ID" value="C5167_021061"/>
</dbReference>